<protein>
    <submittedName>
        <fullName evidence="1">Uncharacterized protein</fullName>
    </submittedName>
</protein>
<comment type="caution">
    <text evidence="1">The sequence shown here is derived from an EMBL/GenBank/DDBJ whole genome shotgun (WGS) entry which is preliminary data.</text>
</comment>
<accession>A0ABQ9TQQ9</accession>
<organism evidence="1 2">
    <name type="scientific">Saguinus oedipus</name>
    <name type="common">Cotton-top tamarin</name>
    <name type="synonym">Oedipomidas oedipus</name>
    <dbReference type="NCBI Taxonomy" id="9490"/>
    <lineage>
        <taxon>Eukaryota</taxon>
        <taxon>Metazoa</taxon>
        <taxon>Chordata</taxon>
        <taxon>Craniata</taxon>
        <taxon>Vertebrata</taxon>
        <taxon>Euteleostomi</taxon>
        <taxon>Mammalia</taxon>
        <taxon>Eutheria</taxon>
        <taxon>Euarchontoglires</taxon>
        <taxon>Primates</taxon>
        <taxon>Haplorrhini</taxon>
        <taxon>Platyrrhini</taxon>
        <taxon>Cebidae</taxon>
        <taxon>Callitrichinae</taxon>
        <taxon>Saguinus</taxon>
    </lineage>
</organism>
<reference evidence="1 2" key="1">
    <citation type="submission" date="2023-05" db="EMBL/GenBank/DDBJ databases">
        <title>B98-5 Cell Line De Novo Hybrid Assembly: An Optical Mapping Approach.</title>
        <authorList>
            <person name="Kananen K."/>
            <person name="Auerbach J.A."/>
            <person name="Kautto E."/>
            <person name="Blachly J.S."/>
        </authorList>
    </citation>
    <scope>NUCLEOTIDE SEQUENCE [LARGE SCALE GENOMIC DNA]</scope>
    <source>
        <strain evidence="1">B95-8</strain>
        <tissue evidence="1">Cell line</tissue>
    </source>
</reference>
<dbReference type="Proteomes" id="UP001266305">
    <property type="component" value="Unassembled WGS sequence"/>
</dbReference>
<name>A0ABQ9TQQ9_SAGOE</name>
<proteinExistence type="predicted"/>
<evidence type="ECO:0000313" key="1">
    <source>
        <dbReference type="EMBL" id="KAK2087122.1"/>
    </source>
</evidence>
<keyword evidence="2" id="KW-1185">Reference proteome</keyword>
<dbReference type="EMBL" id="JASSZA010000019">
    <property type="protein sequence ID" value="KAK2087122.1"/>
    <property type="molecule type" value="Genomic_DNA"/>
</dbReference>
<sequence>MEARDVLNTFHPVWTSPIYTALKSPARQESRLLQLLCELRNSRGSNRFCGKLSMKVPEETYLGGEKICDDISTGRGKKKERCNHSGTADPVSSAVLATDSWPHPVTASWPETTGVFLSPAPPSCLSVRDVSDDAAATDETHLLLGKARHRCPQNRTSGPHVAGSCLPGLSPGHAVLCS</sequence>
<gene>
    <name evidence="1" type="ORF">P7K49_033029</name>
</gene>
<evidence type="ECO:0000313" key="2">
    <source>
        <dbReference type="Proteomes" id="UP001266305"/>
    </source>
</evidence>